<dbReference type="EC" id="2.3.1.4" evidence="6"/>
<keyword evidence="9" id="KW-1185">Reference proteome</keyword>
<dbReference type="Gene3D" id="3.40.630.30">
    <property type="match status" value="1"/>
</dbReference>
<dbReference type="InterPro" id="IPR000182">
    <property type="entry name" value="GNAT_dom"/>
</dbReference>
<dbReference type="HOGENOM" id="CLU_072095_0_1_1"/>
<evidence type="ECO:0000256" key="4">
    <source>
        <dbReference type="ARBA" id="ARBA00023315"/>
    </source>
</evidence>
<reference evidence="8" key="1">
    <citation type="submission" date="2013-12" db="EMBL/GenBank/DDBJ databases">
        <authorList>
            <person name="Genoscope - CEA"/>
        </authorList>
    </citation>
    <scope>NUCLEOTIDE SEQUENCE</scope>
    <source>
        <strain evidence="8">CBS 1993</strain>
    </source>
</reference>
<dbReference type="RefSeq" id="XP_022460243.1">
    <property type="nucleotide sequence ID" value="XM_022600948.1"/>
</dbReference>
<evidence type="ECO:0000313" key="8">
    <source>
        <dbReference type="EMBL" id="CDK28253.1"/>
    </source>
</evidence>
<dbReference type="UniPathway" id="UPA00113">
    <property type="reaction ID" value="UER00529"/>
</dbReference>
<gene>
    <name evidence="8" type="ORF">KUCA_T00004235001</name>
</gene>
<dbReference type="PANTHER" id="PTHR13355:SF11">
    <property type="entry name" value="GLUCOSAMINE 6-PHOSPHATE N-ACETYLTRANSFERASE"/>
    <property type="match status" value="1"/>
</dbReference>
<dbReference type="InterPro" id="IPR016181">
    <property type="entry name" value="Acyl_CoA_acyltransferase"/>
</dbReference>
<comment type="catalytic activity">
    <reaction evidence="5 6">
        <text>D-glucosamine 6-phosphate + acetyl-CoA = N-acetyl-D-glucosamine 6-phosphate + CoA + H(+)</text>
        <dbReference type="Rhea" id="RHEA:10292"/>
        <dbReference type="ChEBI" id="CHEBI:15378"/>
        <dbReference type="ChEBI" id="CHEBI:57287"/>
        <dbReference type="ChEBI" id="CHEBI:57288"/>
        <dbReference type="ChEBI" id="CHEBI:57513"/>
        <dbReference type="ChEBI" id="CHEBI:58725"/>
        <dbReference type="EC" id="2.3.1.4"/>
    </reaction>
</comment>
<dbReference type="InterPro" id="IPR039143">
    <property type="entry name" value="GNPNAT1-like"/>
</dbReference>
<dbReference type="SUPFAM" id="SSF55729">
    <property type="entry name" value="Acyl-CoA N-acyltransferases (Nat)"/>
    <property type="match status" value="1"/>
</dbReference>
<feature type="domain" description="N-acetyltransferase" evidence="7">
    <location>
        <begin position="10"/>
        <end position="152"/>
    </location>
</feature>
<dbReference type="AlphaFoldDB" id="W6MPJ5"/>
<dbReference type="GeneID" id="34521631"/>
<dbReference type="OrthoDB" id="10039976at2759"/>
<dbReference type="FunFam" id="3.40.630.30:FF:000105">
    <property type="entry name" value="Glucosamine 6-phosphate N-acetyltransferase"/>
    <property type="match status" value="1"/>
</dbReference>
<dbReference type="Pfam" id="PF00583">
    <property type="entry name" value="Acetyltransf_1"/>
    <property type="match status" value="1"/>
</dbReference>
<dbReference type="Proteomes" id="UP000019384">
    <property type="component" value="Unassembled WGS sequence"/>
</dbReference>
<evidence type="ECO:0000256" key="2">
    <source>
        <dbReference type="ARBA" id="ARBA00006048"/>
    </source>
</evidence>
<evidence type="ECO:0000259" key="7">
    <source>
        <dbReference type="PROSITE" id="PS51186"/>
    </source>
</evidence>
<dbReference type="PANTHER" id="PTHR13355">
    <property type="entry name" value="GLUCOSAMINE 6-PHOSPHATE N-ACETYLTRANSFERASE"/>
    <property type="match status" value="1"/>
</dbReference>
<evidence type="ECO:0000256" key="1">
    <source>
        <dbReference type="ARBA" id="ARBA00004832"/>
    </source>
</evidence>
<dbReference type="STRING" id="1382522.W6MPJ5"/>
<dbReference type="GO" id="GO:0006048">
    <property type="term" value="P:UDP-N-acetylglucosamine biosynthetic process"/>
    <property type="evidence" value="ECO:0007669"/>
    <property type="project" value="UniProtKB-UniRule"/>
</dbReference>
<name>W6MPJ5_9ASCO</name>
<evidence type="ECO:0000256" key="5">
    <source>
        <dbReference type="ARBA" id="ARBA00048964"/>
    </source>
</evidence>
<evidence type="ECO:0000256" key="3">
    <source>
        <dbReference type="ARBA" id="ARBA00022679"/>
    </source>
</evidence>
<accession>W6MPJ5</accession>
<dbReference type="PROSITE" id="PS51186">
    <property type="entry name" value="GNAT"/>
    <property type="match status" value="1"/>
</dbReference>
<keyword evidence="4 6" id="KW-0012">Acyltransferase</keyword>
<evidence type="ECO:0000313" key="9">
    <source>
        <dbReference type="Proteomes" id="UP000019384"/>
    </source>
</evidence>
<comment type="similarity">
    <text evidence="2 6">Belongs to the acetyltransferase family. GNA1 subfamily.</text>
</comment>
<dbReference type="GO" id="GO:0004343">
    <property type="term" value="F:glucosamine 6-phosphate N-acetyltransferase activity"/>
    <property type="evidence" value="ECO:0007669"/>
    <property type="project" value="UniProtKB-UniRule"/>
</dbReference>
<dbReference type="EMBL" id="HG793129">
    <property type="protein sequence ID" value="CDK28253.1"/>
    <property type="molecule type" value="Genomic_DNA"/>
</dbReference>
<sequence length="152" mass="16990">MVESLIPAGYTIRPLMAADYDNGVLDCLKGLTTVGDVSRLHFEKLLAYWDARRDMYHNMVIVDNSGLVVATGTLLVEYKLIHACGKVGHIEDISVNENQQGKKLGIALIRYLLQVAKDLGCYKTILDCSEHNVGFYEKCGLKVEGIEMGYRY</sequence>
<comment type="pathway">
    <text evidence="1 6">Nucleotide-sugar biosynthesis; UDP-N-acetyl-alpha-D-glucosamine biosynthesis; N-acetyl-alpha-D-glucosamine 1-phosphate from alpha-D-glucosamine 6-phosphate (route I): step 1/2.</text>
</comment>
<protein>
    <recommendedName>
        <fullName evidence="6">Glucosamine 6-phosphate N-acetyltransferase</fullName>
        <ecNumber evidence="6">2.3.1.4</ecNumber>
    </recommendedName>
</protein>
<evidence type="ECO:0000256" key="6">
    <source>
        <dbReference type="RuleBase" id="RU365086"/>
    </source>
</evidence>
<keyword evidence="3 6" id="KW-0808">Transferase</keyword>
<organism evidence="8 9">
    <name type="scientific">Kuraishia capsulata CBS 1993</name>
    <dbReference type="NCBI Taxonomy" id="1382522"/>
    <lineage>
        <taxon>Eukaryota</taxon>
        <taxon>Fungi</taxon>
        <taxon>Dikarya</taxon>
        <taxon>Ascomycota</taxon>
        <taxon>Saccharomycotina</taxon>
        <taxon>Pichiomycetes</taxon>
        <taxon>Pichiales</taxon>
        <taxon>Pichiaceae</taxon>
        <taxon>Kuraishia</taxon>
    </lineage>
</organism>
<dbReference type="CDD" id="cd04301">
    <property type="entry name" value="NAT_SF"/>
    <property type="match status" value="1"/>
</dbReference>
<reference evidence="8" key="2">
    <citation type="submission" date="2014-02" db="EMBL/GenBank/DDBJ databases">
        <title>Complete DNA sequence of /Kuraishia capsulata/ illustrates novel genomic features among budding yeasts (/Saccharomycotina/).</title>
        <authorList>
            <person name="Morales L."/>
            <person name="Noel B."/>
            <person name="Porcel B."/>
            <person name="Marcet-Houben M."/>
            <person name="Hullo M-F."/>
            <person name="Sacerdot C."/>
            <person name="Tekaia F."/>
            <person name="Leh-Louis V."/>
            <person name="Despons L."/>
            <person name="Khanna V."/>
            <person name="Aury J-M."/>
            <person name="Barbe V."/>
            <person name="Couloux A."/>
            <person name="Labadie K."/>
            <person name="Pelletier E."/>
            <person name="Souciet J-L."/>
            <person name="Boekhout T."/>
            <person name="Gabaldon T."/>
            <person name="Wincker P."/>
            <person name="Dujon B."/>
        </authorList>
    </citation>
    <scope>NUCLEOTIDE SEQUENCE</scope>
    <source>
        <strain evidence="8">CBS 1993</strain>
    </source>
</reference>
<proteinExistence type="inferred from homology"/>